<comment type="caution">
    <text evidence="2">The sequence shown here is derived from an EMBL/GenBank/DDBJ whole genome shotgun (WGS) entry which is preliminary data.</text>
</comment>
<organism evidence="2 3">
    <name type="scientific">Aspergillus thermomutatus</name>
    <name type="common">Neosartorya pseudofischeri</name>
    <dbReference type="NCBI Taxonomy" id="41047"/>
    <lineage>
        <taxon>Eukaryota</taxon>
        <taxon>Fungi</taxon>
        <taxon>Dikarya</taxon>
        <taxon>Ascomycota</taxon>
        <taxon>Pezizomycotina</taxon>
        <taxon>Eurotiomycetes</taxon>
        <taxon>Eurotiomycetidae</taxon>
        <taxon>Eurotiales</taxon>
        <taxon>Aspergillaceae</taxon>
        <taxon>Aspergillus</taxon>
        <taxon>Aspergillus subgen. Fumigati</taxon>
    </lineage>
</organism>
<dbReference type="Proteomes" id="UP000215305">
    <property type="component" value="Unassembled WGS sequence"/>
</dbReference>
<dbReference type="RefSeq" id="XP_026613431.1">
    <property type="nucleotide sequence ID" value="XM_026760446.1"/>
</dbReference>
<name>A0A397GP56_ASPTH</name>
<feature type="domain" description="Aminoglycoside phosphotransferase" evidence="1">
    <location>
        <begin position="109"/>
        <end position="336"/>
    </location>
</feature>
<keyword evidence="3" id="KW-1185">Reference proteome</keyword>
<gene>
    <name evidence="2" type="ORF">CDV56_106827</name>
</gene>
<dbReference type="PANTHER" id="PTHR21310:SF37">
    <property type="entry name" value="AMINOGLYCOSIDE PHOSPHOTRANSFERASE DOMAIN-CONTAINING PROTEIN"/>
    <property type="match status" value="1"/>
</dbReference>
<reference evidence="2" key="1">
    <citation type="submission" date="2018-08" db="EMBL/GenBank/DDBJ databases">
        <title>Draft genome sequence of azole-resistant Aspergillus thermomutatus (Neosartorya pseudofischeri) strain HMR AF 39, isolated from a human nasal aspirate.</title>
        <authorList>
            <person name="Parent-Michaud M."/>
            <person name="Dufresne P.J."/>
            <person name="Fournier E."/>
            <person name="Martineau C."/>
            <person name="Moreira S."/>
            <person name="Perkins V."/>
            <person name="De Repentigny L."/>
            <person name="Dufresne S.F."/>
        </authorList>
    </citation>
    <scope>NUCLEOTIDE SEQUENCE [LARGE SCALE GENOMIC DNA]</scope>
    <source>
        <strain evidence="2">HMR AF 39</strain>
    </source>
</reference>
<dbReference type="InterPro" id="IPR011009">
    <property type="entry name" value="Kinase-like_dom_sf"/>
</dbReference>
<dbReference type="GeneID" id="38128801"/>
<evidence type="ECO:0000313" key="3">
    <source>
        <dbReference type="Proteomes" id="UP000215305"/>
    </source>
</evidence>
<dbReference type="SUPFAM" id="SSF56112">
    <property type="entry name" value="Protein kinase-like (PK-like)"/>
    <property type="match status" value="1"/>
</dbReference>
<dbReference type="InterPro" id="IPR051678">
    <property type="entry name" value="AGP_Transferase"/>
</dbReference>
<dbReference type="PANTHER" id="PTHR21310">
    <property type="entry name" value="AMINOGLYCOSIDE PHOSPHOTRANSFERASE-RELATED-RELATED"/>
    <property type="match status" value="1"/>
</dbReference>
<dbReference type="STRING" id="41047.A0A397GP56"/>
<protein>
    <recommendedName>
        <fullName evidence="1">Aminoglycoside phosphotransferase domain-containing protein</fullName>
    </recommendedName>
</protein>
<evidence type="ECO:0000259" key="1">
    <source>
        <dbReference type="Pfam" id="PF01636"/>
    </source>
</evidence>
<accession>A0A397GP56</accession>
<proteinExistence type="predicted"/>
<dbReference type="VEuPathDB" id="FungiDB:CDV56_106827"/>
<sequence>MLTTRRLLNEEITFSLAKEREVNILHQLDYHDKQTRFFSLLNSKHAWMKAVVVHHLGLRSTALQSMTGKEGNSKVTASYSGSLFHTVSAKDSDVDMETKRPNARLFTQIENLPFLSRCFQHLRRRLLSWFGLPVPSCYARHSNRTSASLEGVIGARYLLIEKLEETQGTMLSNTWSQKQDDTKLRQNFFRDLSRILLSISRIPLPRIGSFIIDSEGFLRLSNRPLSIEIEGLENEQITIDMPLHYTYCTVDSYVADILRVHDSRLRDQPNAVNNLQDCAYQMSALAAMRTLAPLFLRQDLRRGPFVFTLTDLHQSNIFVDENWHITCLVDLEWACSRPFEMVEPPYWLTNKGVDEINPADYDPLRRELMSILATEETKLLGCVASPDTDRTVPRLSEVMEEAWTRGTFWYTLALSSPTGLFRIFYEHIQPLLSEHCSEELGEIMPFYWVRDVGKFVARKISDKKKYDHDLQRAFEES</sequence>
<dbReference type="EMBL" id="NKHU02000130">
    <property type="protein sequence ID" value="RHZ52841.1"/>
    <property type="molecule type" value="Genomic_DNA"/>
</dbReference>
<evidence type="ECO:0000313" key="2">
    <source>
        <dbReference type="EMBL" id="RHZ52841.1"/>
    </source>
</evidence>
<dbReference type="InterPro" id="IPR002575">
    <property type="entry name" value="Aminoglycoside_PTrfase"/>
</dbReference>
<dbReference type="Pfam" id="PF01636">
    <property type="entry name" value="APH"/>
    <property type="match status" value="1"/>
</dbReference>
<dbReference type="AlphaFoldDB" id="A0A397GP56"/>
<dbReference type="OrthoDB" id="3645574at2759"/>